<dbReference type="EMBL" id="PGGO01000026">
    <property type="protein sequence ID" value="PSH63030.1"/>
    <property type="molecule type" value="Genomic_DNA"/>
</dbReference>
<sequence length="290" mass="31152">MANPISGMIDVFADTPLSGNPLAVVEGADHLEDDVLRLIAREFNQSETTFILKSDRADRRLRSFTASGAEVFGAGHNALGAWLWLGYDGQLGDLSTAQTFLQEIGDDILPITVESRDGRVHGRMKQASLQLSPPLNSLNSLAEALGLVADDLLSNPVPRAADTGASHLMVRLRDRQTVDRAAPSAEKLIEVLGPAGAEGCYLYAFETTDPENAYARFFNPAVGLWEDSATGTAAGPLCAYLGSMGLLTRDTLLIEQGTRMGRRSFLKVRLDPDPEISGSGVVVFRGTLHL</sequence>
<dbReference type="OrthoDB" id="9788221at2"/>
<dbReference type="SUPFAM" id="SSF54506">
    <property type="entry name" value="Diaminopimelate epimerase-like"/>
    <property type="match status" value="1"/>
</dbReference>
<dbReference type="RefSeq" id="WP_106713665.1">
    <property type="nucleotide sequence ID" value="NZ_PGGO01000026.1"/>
</dbReference>
<dbReference type="PANTHER" id="PTHR13774">
    <property type="entry name" value="PHENAZINE BIOSYNTHESIS PROTEIN"/>
    <property type="match status" value="1"/>
</dbReference>
<feature type="active site" evidence="1">
    <location>
        <position position="47"/>
    </location>
</feature>
<evidence type="ECO:0000313" key="3">
    <source>
        <dbReference type="Proteomes" id="UP000241444"/>
    </source>
</evidence>
<dbReference type="Pfam" id="PF02567">
    <property type="entry name" value="PhzC-PhzF"/>
    <property type="match status" value="1"/>
</dbReference>
<proteinExistence type="predicted"/>
<comment type="caution">
    <text evidence="2">The sequence shown here is derived from an EMBL/GenBank/DDBJ whole genome shotgun (WGS) entry which is preliminary data.</text>
</comment>
<dbReference type="InterPro" id="IPR003719">
    <property type="entry name" value="Phenazine_PhzF-like"/>
</dbReference>
<dbReference type="PIRSF" id="PIRSF016184">
    <property type="entry name" value="PhzC_PhzF"/>
    <property type="match status" value="1"/>
</dbReference>
<keyword evidence="3" id="KW-1185">Reference proteome</keyword>
<dbReference type="AlphaFoldDB" id="A0A2P7B975"/>
<dbReference type="GO" id="GO:0016853">
    <property type="term" value="F:isomerase activity"/>
    <property type="evidence" value="ECO:0007669"/>
    <property type="project" value="TreeGrafter"/>
</dbReference>
<gene>
    <name evidence="2" type="ORF">CU102_24275</name>
</gene>
<evidence type="ECO:0000313" key="2">
    <source>
        <dbReference type="EMBL" id="PSH63030.1"/>
    </source>
</evidence>
<dbReference type="Gene3D" id="3.10.310.10">
    <property type="entry name" value="Diaminopimelate Epimerase, Chain A, domain 1"/>
    <property type="match status" value="2"/>
</dbReference>
<dbReference type="GO" id="GO:0005737">
    <property type="term" value="C:cytoplasm"/>
    <property type="evidence" value="ECO:0007669"/>
    <property type="project" value="TreeGrafter"/>
</dbReference>
<dbReference type="NCBIfam" id="TIGR00654">
    <property type="entry name" value="PhzF_family"/>
    <property type="match status" value="1"/>
</dbReference>
<accession>A0A2P7B975</accession>
<evidence type="ECO:0000256" key="1">
    <source>
        <dbReference type="PIRSR" id="PIRSR016184-1"/>
    </source>
</evidence>
<organism evidence="2 3">
    <name type="scientific">Phyllobacterium brassicacearum</name>
    <dbReference type="NCBI Taxonomy" id="314235"/>
    <lineage>
        <taxon>Bacteria</taxon>
        <taxon>Pseudomonadati</taxon>
        <taxon>Pseudomonadota</taxon>
        <taxon>Alphaproteobacteria</taxon>
        <taxon>Hyphomicrobiales</taxon>
        <taxon>Phyllobacteriaceae</taxon>
        <taxon>Phyllobacterium</taxon>
    </lineage>
</organism>
<reference evidence="3" key="1">
    <citation type="submission" date="2017-11" db="EMBL/GenBank/DDBJ databases">
        <authorList>
            <person name="Kuznetsova I."/>
            <person name="Sazanova A."/>
            <person name="Chirak E."/>
            <person name="Safronova V."/>
            <person name="Willems A."/>
        </authorList>
    </citation>
    <scope>NUCLEOTIDE SEQUENCE [LARGE SCALE GENOMIC DNA]</scope>
    <source>
        <strain evidence="3">STM 196</strain>
    </source>
</reference>
<protein>
    <submittedName>
        <fullName evidence="2">PhzF family phenazine biosynthesis protein</fullName>
    </submittedName>
</protein>
<dbReference type="Proteomes" id="UP000241444">
    <property type="component" value="Unassembled WGS sequence"/>
</dbReference>
<name>A0A2P7B975_9HYPH</name>